<feature type="transmembrane region" description="Helical" evidence="1">
    <location>
        <begin position="321"/>
        <end position="338"/>
    </location>
</feature>
<organism evidence="2 3">
    <name type="scientific">Selenomonas ruminantium</name>
    <dbReference type="NCBI Taxonomy" id="971"/>
    <lineage>
        <taxon>Bacteria</taxon>
        <taxon>Bacillati</taxon>
        <taxon>Bacillota</taxon>
        <taxon>Negativicutes</taxon>
        <taxon>Selenomonadales</taxon>
        <taxon>Selenomonadaceae</taxon>
        <taxon>Selenomonas</taxon>
    </lineage>
</organism>
<feature type="transmembrane region" description="Helical" evidence="1">
    <location>
        <begin position="265"/>
        <end position="284"/>
    </location>
</feature>
<sequence length="393" mass="41456">MDLGRDIFTGVTMAVCALASFTAAASMLSMAGMDFAGCFTASVLLALLGTLWLVWRGQAAVFSPSLTVTGYLVFIVAISHGMGWQVILGICFFASLLGFVFWQAGHRLGFPPVPQIFPWGIKLSLAVFLVFLGLKLGRIIITSPWQVTMLGDMADPLFFWSMAGLAVTVVLLAGRRQYALFAGMLVTAVATLAEGFWIIPAAPFFQPEGLQKVSGMLALPSAGADAAFYGLTVFSLAVMLSAIHASSWTAFLKGQQVAAGVKRLLLFNALGALLGMTPLVLSPVVAANREAVRAKWAGLVAAAVLALALFCEPVLAAIADFPAMVVPVLVGGGFLLLLEALRDCPMTAGDTLQRRDLLTVLVMVMILSLTGDFAAAIGTAAIIYALCRIVSRE</sequence>
<evidence type="ECO:0000313" key="2">
    <source>
        <dbReference type="EMBL" id="SDP48462.1"/>
    </source>
</evidence>
<gene>
    <name evidence="2" type="ORF">SAMN05216366_12124</name>
</gene>
<feature type="transmembrane region" description="Helical" evidence="1">
    <location>
        <begin position="226"/>
        <end position="245"/>
    </location>
</feature>
<feature type="transmembrane region" description="Helical" evidence="1">
    <location>
        <begin position="116"/>
        <end position="136"/>
    </location>
</feature>
<dbReference type="Proteomes" id="UP000182412">
    <property type="component" value="Unassembled WGS sequence"/>
</dbReference>
<name>A0A1H0T2W9_SELRU</name>
<feature type="transmembrane region" description="Helical" evidence="1">
    <location>
        <begin position="157"/>
        <end position="174"/>
    </location>
</feature>
<feature type="transmembrane region" description="Helical" evidence="1">
    <location>
        <begin position="35"/>
        <end position="55"/>
    </location>
</feature>
<feature type="transmembrane region" description="Helical" evidence="1">
    <location>
        <begin position="180"/>
        <end position="205"/>
    </location>
</feature>
<dbReference type="EMBL" id="FNJQ01000021">
    <property type="protein sequence ID" value="SDP48462.1"/>
    <property type="molecule type" value="Genomic_DNA"/>
</dbReference>
<keyword evidence="1" id="KW-1133">Transmembrane helix</keyword>
<keyword evidence="1" id="KW-0472">Membrane</keyword>
<evidence type="ECO:0000256" key="1">
    <source>
        <dbReference type="SAM" id="Phobius"/>
    </source>
</evidence>
<feature type="transmembrane region" description="Helical" evidence="1">
    <location>
        <begin position="61"/>
        <end position="79"/>
    </location>
</feature>
<protein>
    <submittedName>
        <fullName evidence="2">Putative MFS transporter, AGZA family, xanthine/uracil permease</fullName>
    </submittedName>
</protein>
<dbReference type="RefSeq" id="WP_074572723.1">
    <property type="nucleotide sequence ID" value="NZ_FNJQ01000021.1"/>
</dbReference>
<proteinExistence type="predicted"/>
<dbReference type="OrthoDB" id="1664854at2"/>
<feature type="transmembrane region" description="Helical" evidence="1">
    <location>
        <begin position="86"/>
        <end position="104"/>
    </location>
</feature>
<keyword evidence="1" id="KW-0812">Transmembrane</keyword>
<feature type="transmembrane region" description="Helical" evidence="1">
    <location>
        <begin position="358"/>
        <end position="386"/>
    </location>
</feature>
<evidence type="ECO:0000313" key="3">
    <source>
        <dbReference type="Proteomes" id="UP000182412"/>
    </source>
</evidence>
<feature type="transmembrane region" description="Helical" evidence="1">
    <location>
        <begin position="6"/>
        <end position="28"/>
    </location>
</feature>
<reference evidence="2 3" key="1">
    <citation type="submission" date="2016-10" db="EMBL/GenBank/DDBJ databases">
        <authorList>
            <person name="de Groot N.N."/>
        </authorList>
    </citation>
    <scope>NUCLEOTIDE SEQUENCE [LARGE SCALE GENOMIC DNA]</scope>
    <source>
        <strain evidence="2 3">S137</strain>
    </source>
</reference>
<feature type="transmembrane region" description="Helical" evidence="1">
    <location>
        <begin position="296"/>
        <end position="315"/>
    </location>
</feature>
<dbReference type="AlphaFoldDB" id="A0A1H0T2W9"/>
<accession>A0A1H0T2W9</accession>